<evidence type="ECO:0000256" key="8">
    <source>
        <dbReference type="ARBA" id="ARBA00023267"/>
    </source>
</evidence>
<evidence type="ECO:0000256" key="2">
    <source>
        <dbReference type="ARBA" id="ARBA00005194"/>
    </source>
</evidence>
<dbReference type="GO" id="GO:0009317">
    <property type="term" value="C:acetyl-CoA carboxylase complex"/>
    <property type="evidence" value="ECO:0007669"/>
    <property type="project" value="InterPro"/>
</dbReference>
<evidence type="ECO:0000256" key="4">
    <source>
        <dbReference type="ARBA" id="ARBA00022516"/>
    </source>
</evidence>
<feature type="domain" description="Lipoyl-binding" evidence="10">
    <location>
        <begin position="72"/>
        <end position="155"/>
    </location>
</feature>
<evidence type="ECO:0000256" key="9">
    <source>
        <dbReference type="RuleBase" id="RU364072"/>
    </source>
</evidence>
<dbReference type="UniPathway" id="UPA00094"/>
<dbReference type="FunFam" id="2.40.50.100:FF:000003">
    <property type="entry name" value="Acetyl-CoA carboxylase biotin carboxyl carrier protein"/>
    <property type="match status" value="1"/>
</dbReference>
<evidence type="ECO:0000256" key="5">
    <source>
        <dbReference type="ARBA" id="ARBA00022832"/>
    </source>
</evidence>
<evidence type="ECO:0000256" key="1">
    <source>
        <dbReference type="ARBA" id="ARBA00003761"/>
    </source>
</evidence>
<dbReference type="Proteomes" id="UP000034085">
    <property type="component" value="Chromosome"/>
</dbReference>
<dbReference type="InterPro" id="IPR001249">
    <property type="entry name" value="AcCoA_biotinCC"/>
</dbReference>
<keyword evidence="5 9" id="KW-0276">Fatty acid metabolism</keyword>
<dbReference type="InterPro" id="IPR000089">
    <property type="entry name" value="Biotin_lipoyl"/>
</dbReference>
<evidence type="ECO:0000259" key="10">
    <source>
        <dbReference type="PROSITE" id="PS50968"/>
    </source>
</evidence>
<comment type="pathway">
    <text evidence="2 9">Lipid metabolism; fatty acid biosynthesis.</text>
</comment>
<dbReference type="PROSITE" id="PS00188">
    <property type="entry name" value="BIOTIN"/>
    <property type="match status" value="1"/>
</dbReference>
<dbReference type="NCBIfam" id="TIGR00531">
    <property type="entry name" value="BCCP"/>
    <property type="match status" value="1"/>
</dbReference>
<gene>
    <name evidence="11" type="ORF">F384_17885</name>
</gene>
<dbReference type="HOGENOM" id="CLU_016733_3_1_6"/>
<dbReference type="RefSeq" id="WP_046489344.1">
    <property type="nucleotide sequence ID" value="NZ_CP011132.1"/>
</dbReference>
<dbReference type="PROSITE" id="PS50968">
    <property type="entry name" value="BIOTINYL_LIPOYL"/>
    <property type="match status" value="1"/>
</dbReference>
<evidence type="ECO:0000256" key="6">
    <source>
        <dbReference type="ARBA" id="ARBA00023098"/>
    </source>
</evidence>
<dbReference type="GO" id="GO:0006633">
    <property type="term" value="P:fatty acid biosynthetic process"/>
    <property type="evidence" value="ECO:0007669"/>
    <property type="project" value="UniProtKB-UniPathway"/>
</dbReference>
<evidence type="ECO:0000256" key="3">
    <source>
        <dbReference type="ARBA" id="ARBA00017562"/>
    </source>
</evidence>
<dbReference type="OrthoDB" id="9811735at2"/>
<dbReference type="PANTHER" id="PTHR45266:SF3">
    <property type="entry name" value="OXALOACETATE DECARBOXYLASE ALPHA CHAIN"/>
    <property type="match status" value="1"/>
</dbReference>
<dbReference type="CDD" id="cd06850">
    <property type="entry name" value="biotinyl_domain"/>
    <property type="match status" value="1"/>
</dbReference>
<evidence type="ECO:0000313" key="12">
    <source>
        <dbReference type="Proteomes" id="UP000034085"/>
    </source>
</evidence>
<dbReference type="InterPro" id="IPR001882">
    <property type="entry name" value="Biotin_BS"/>
</dbReference>
<protein>
    <recommendedName>
        <fullName evidence="3 9">Biotin carboxyl carrier protein of acetyl-CoA carboxylase</fullName>
    </recommendedName>
</protein>
<dbReference type="PANTHER" id="PTHR45266">
    <property type="entry name" value="OXALOACETATE DECARBOXYLASE ALPHA CHAIN"/>
    <property type="match status" value="1"/>
</dbReference>
<keyword evidence="4 9" id="KW-0444">Lipid biosynthesis</keyword>
<name>A0A0F6RGT2_CITAM</name>
<dbReference type="KEGG" id="cama:F384_17885"/>
<keyword evidence="8 9" id="KW-0092">Biotin</keyword>
<dbReference type="InterPro" id="IPR050709">
    <property type="entry name" value="Biotin_Carboxyl_Carrier/Decarb"/>
</dbReference>
<reference evidence="11 12" key="1">
    <citation type="journal article" date="2013" name="Appl. Microbiol. Biotechnol.">
        <title>Glycerol assimilation and production of 1,3-propanediol by Citrobacter amalonaticus Y19.</title>
        <authorList>
            <person name="Ainala S.K."/>
            <person name="Ashok S."/>
            <person name="Ko Y."/>
            <person name="Park S."/>
        </authorList>
    </citation>
    <scope>NUCLEOTIDE SEQUENCE [LARGE SCALE GENOMIC DNA]</scope>
    <source>
        <strain evidence="11 12">Y19</strain>
    </source>
</reference>
<dbReference type="InterPro" id="IPR011053">
    <property type="entry name" value="Single_hybrid_motif"/>
</dbReference>
<dbReference type="PATRIC" id="fig|1261127.3.peg.3738"/>
<proteinExistence type="predicted"/>
<evidence type="ECO:0000313" key="11">
    <source>
        <dbReference type="EMBL" id="AKE60293.1"/>
    </source>
</evidence>
<dbReference type="Pfam" id="PF00364">
    <property type="entry name" value="Biotin_lipoyl"/>
    <property type="match status" value="1"/>
</dbReference>
<keyword evidence="11" id="KW-0436">Ligase</keyword>
<accession>A0A0F6RGT2</accession>
<dbReference type="EMBL" id="CP011132">
    <property type="protein sequence ID" value="AKE60293.1"/>
    <property type="molecule type" value="Genomic_DNA"/>
</dbReference>
<dbReference type="SUPFAM" id="SSF51230">
    <property type="entry name" value="Single hybrid motif"/>
    <property type="match status" value="1"/>
</dbReference>
<sequence>MDIRKIKKLIELVEESGISELEISEGEESVRISRAAPAGSFPMMQQAYAAPMMQQQPALSNAVAPAAEAPAAAAAEISGHIVRSPMVGTFYRTPSPDAKAFIEVGQKVNAGDTLCIVEAMKMMNQIEADKSGVVKAILVESGQPVEFDEPLVVIE</sequence>
<keyword evidence="6 9" id="KW-0443">Lipid metabolism</keyword>
<dbReference type="PRINTS" id="PR01071">
    <property type="entry name" value="ACOABIOTINCC"/>
</dbReference>
<organism evidence="11 12">
    <name type="scientific">Citrobacter amalonaticus Y19</name>
    <dbReference type="NCBI Taxonomy" id="1261127"/>
    <lineage>
        <taxon>Bacteria</taxon>
        <taxon>Pseudomonadati</taxon>
        <taxon>Pseudomonadota</taxon>
        <taxon>Gammaproteobacteria</taxon>
        <taxon>Enterobacterales</taxon>
        <taxon>Enterobacteriaceae</taxon>
        <taxon>Citrobacter</taxon>
    </lineage>
</organism>
<dbReference type="GO" id="GO:0003989">
    <property type="term" value="F:acetyl-CoA carboxylase activity"/>
    <property type="evidence" value="ECO:0007669"/>
    <property type="project" value="InterPro"/>
</dbReference>
<dbReference type="AlphaFoldDB" id="A0A0F6RGT2"/>
<keyword evidence="7 9" id="KW-0275">Fatty acid biosynthesis</keyword>
<comment type="function">
    <text evidence="1 9">This protein is a component of the acetyl coenzyme A carboxylase complex; first, biotin carboxylase catalyzes the carboxylation of the carrier protein and then the transcarboxylase transfers the carboxyl group to form malonyl-CoA.</text>
</comment>
<evidence type="ECO:0000256" key="7">
    <source>
        <dbReference type="ARBA" id="ARBA00023160"/>
    </source>
</evidence>
<dbReference type="Gene3D" id="2.40.50.100">
    <property type="match status" value="1"/>
</dbReference>